<feature type="region of interest" description="Disordered" evidence="6">
    <location>
        <begin position="28"/>
        <end position="49"/>
    </location>
</feature>
<keyword evidence="1" id="KW-1003">Cell membrane</keyword>
<dbReference type="RefSeq" id="WP_063478447.1">
    <property type="nucleotide sequence ID" value="NZ_CP147845.1"/>
</dbReference>
<name>A0A163JLJ8_9BACL</name>
<dbReference type="EMBL" id="LWMH01000001">
    <property type="protein sequence ID" value="KZS46658.1"/>
    <property type="molecule type" value="Genomic_DNA"/>
</dbReference>
<organism evidence="8 9">
    <name type="scientific">Paenibacillus glucanolyticus</name>
    <dbReference type="NCBI Taxonomy" id="59843"/>
    <lineage>
        <taxon>Bacteria</taxon>
        <taxon>Bacillati</taxon>
        <taxon>Bacillota</taxon>
        <taxon>Bacilli</taxon>
        <taxon>Bacillales</taxon>
        <taxon>Paenibacillaceae</taxon>
        <taxon>Paenibacillus</taxon>
    </lineage>
</organism>
<dbReference type="PANTHER" id="PTHR43649">
    <property type="entry name" value="ARABINOSE-BINDING PROTEIN-RELATED"/>
    <property type="match status" value="1"/>
</dbReference>
<keyword evidence="2 7" id="KW-0732">Signal</keyword>
<dbReference type="STRING" id="59843.A3958_11915"/>
<proteinExistence type="predicted"/>
<keyword evidence="4" id="KW-0564">Palmitate</keyword>
<evidence type="ECO:0000256" key="3">
    <source>
        <dbReference type="ARBA" id="ARBA00023136"/>
    </source>
</evidence>
<dbReference type="PROSITE" id="PS51257">
    <property type="entry name" value="PROKAR_LIPOPROTEIN"/>
    <property type="match status" value="1"/>
</dbReference>
<sequence length="539" mass="60848">MTKKWLCMVLVFTFIVSMLAACSGGDKGAAPKAGEETAPSPSVPANPDQYGDTGGLALPLVDKPTTITWMVASEKTNLNDSLIAKEIEKRTGIKVNFQAYSPATFADKLRVTVASGKLPDVFHGLTPSELKKIGQQNAVVAINEYIDMLPNFKKLYVEENPWVISSFGDQEGNIYTWPIANINRDVNHGFLYRKDVFDEIGIKEWSTTEEFYEALKKLKEAHPDSYPYASKTKEFIFRDWSYGWGLGGKDYPTYYDEASKQWKYASIQPEHKEMIDFMKKLYNEGLMDPEFLTDTDESWTAKMTSGNKSFVTFDWIGRLDLFYNQIKDQNPNYNLRYGTPVGPTGNGATLPKIDNSFSIAVANNDNKEAALKLLDYLTSPSGATLVTMGVEGETFKIEGDKAVYPELTDVPLVDIKVLEDRYGLWLQGMYVNSDKRSVYYNFTEKEQEAQDKRLNAGNFEPYDPILNFTDEETSKIAELHTALNKSANEFNSKYILNKNYGDAEWQQWQAAAEKQGASQLVEIFNNAQKRFDEANASKL</sequence>
<feature type="chain" id="PRO_5038420042" evidence="7">
    <location>
        <begin position="21"/>
        <end position="539"/>
    </location>
</feature>
<keyword evidence="5" id="KW-0449">Lipoprotein</keyword>
<dbReference type="GeneID" id="97558006"/>
<dbReference type="Gene3D" id="3.40.190.10">
    <property type="entry name" value="Periplasmic binding protein-like II"/>
    <property type="match status" value="2"/>
</dbReference>
<dbReference type="AlphaFoldDB" id="A0A163JLJ8"/>
<dbReference type="PANTHER" id="PTHR43649:SF33">
    <property type="entry name" value="POLYGALACTURONAN_RHAMNOGALACTURONAN-BINDING PROTEIN YTCQ"/>
    <property type="match status" value="1"/>
</dbReference>
<evidence type="ECO:0000256" key="4">
    <source>
        <dbReference type="ARBA" id="ARBA00023139"/>
    </source>
</evidence>
<comment type="caution">
    <text evidence="8">The sequence shown here is derived from an EMBL/GenBank/DDBJ whole genome shotgun (WGS) entry which is preliminary data.</text>
</comment>
<evidence type="ECO:0000256" key="5">
    <source>
        <dbReference type="ARBA" id="ARBA00023288"/>
    </source>
</evidence>
<feature type="signal peptide" evidence="7">
    <location>
        <begin position="1"/>
        <end position="20"/>
    </location>
</feature>
<evidence type="ECO:0000313" key="9">
    <source>
        <dbReference type="Proteomes" id="UP000076796"/>
    </source>
</evidence>
<dbReference type="InterPro" id="IPR006059">
    <property type="entry name" value="SBP"/>
</dbReference>
<dbReference type="SUPFAM" id="SSF53850">
    <property type="entry name" value="Periplasmic binding protein-like II"/>
    <property type="match status" value="1"/>
</dbReference>
<evidence type="ECO:0000256" key="1">
    <source>
        <dbReference type="ARBA" id="ARBA00022475"/>
    </source>
</evidence>
<dbReference type="Pfam" id="PF01547">
    <property type="entry name" value="SBP_bac_1"/>
    <property type="match status" value="1"/>
</dbReference>
<evidence type="ECO:0000313" key="8">
    <source>
        <dbReference type="EMBL" id="KZS46658.1"/>
    </source>
</evidence>
<protein>
    <submittedName>
        <fullName evidence="8">ABC transporter substrate-binding protein</fullName>
    </submittedName>
</protein>
<gene>
    <name evidence="8" type="ORF">AWU65_12375</name>
</gene>
<reference evidence="8" key="1">
    <citation type="journal article" date="2016" name="Genome Announc.">
        <title>Draft genomes of two strains of Paenibacillus glucanolyticus with capability to degrade lignocellulose.</title>
        <authorList>
            <person name="Mathews S.L."/>
            <person name="Pawlak J."/>
            <person name="Grunden A.M."/>
        </authorList>
    </citation>
    <scope>NUCLEOTIDE SEQUENCE [LARGE SCALE GENOMIC DNA]</scope>
    <source>
        <strain evidence="8">SLM1</strain>
    </source>
</reference>
<evidence type="ECO:0000256" key="6">
    <source>
        <dbReference type="SAM" id="MobiDB-lite"/>
    </source>
</evidence>
<dbReference type="Proteomes" id="UP000076796">
    <property type="component" value="Unassembled WGS sequence"/>
</dbReference>
<accession>A0A163JLJ8</accession>
<keyword evidence="3" id="KW-0472">Membrane</keyword>
<dbReference type="InterPro" id="IPR050490">
    <property type="entry name" value="Bact_solute-bd_prot1"/>
</dbReference>
<evidence type="ECO:0000256" key="7">
    <source>
        <dbReference type="SAM" id="SignalP"/>
    </source>
</evidence>
<evidence type="ECO:0000256" key="2">
    <source>
        <dbReference type="ARBA" id="ARBA00022729"/>
    </source>
</evidence>
<dbReference type="OrthoDB" id="9787283at2"/>
<keyword evidence="9" id="KW-1185">Reference proteome</keyword>